<accession>A0A1Y2CA41</accession>
<dbReference type="Proteomes" id="UP000193920">
    <property type="component" value="Unassembled WGS sequence"/>
</dbReference>
<dbReference type="EMBL" id="MCOG01000117">
    <property type="protein sequence ID" value="ORY43195.1"/>
    <property type="molecule type" value="Genomic_DNA"/>
</dbReference>
<keyword evidence="1" id="KW-0472">Membrane</keyword>
<sequence length="458" mass="55320">MLTQEELQNLELERKYFIESNRSQATWIQWVTSKGTSFDCYVQYLDKLSQEDRIDNKIEFIRTIIYALHKPFQFTFFYWTILVFILYKFNFKRRIMKIILIHLILRSLGDILDKFGDLFPRYYSYKEDGTCDMGNAMTEMHPFKWVLTRQIGSVFWYTGEIVADWYPLLRTREIVKNPQSIWFVYVTCIIFNLSKVVLIILHFFLRPSDLYGEDGVFRLEHVHMFYFIYWIIQLFIIYASVFYDISVYTVLKKYTFQIINSQISFVKKFKTFSEYRINVSLLIGIFFLPLFSISVGMKFYYYFSKNYHSLEFSFEELRRSVANLQYFIIYIDQILLSYSDEGSKMTNNSLKYNDYMKNKYQLNYDSNYSSNKFKNETLNKSFDSLSRNSPMDSTNYKNDIIHLHNNDNNYNNTNNGSIVHHNYNKYSNNNTNDNDNMKLFDLNHTDLNMYSYYTMKNE</sequence>
<name>A0A1Y2CA41_9FUNG</name>
<evidence type="ECO:0000313" key="2">
    <source>
        <dbReference type="EMBL" id="ORY43195.1"/>
    </source>
</evidence>
<keyword evidence="1" id="KW-1133">Transmembrane helix</keyword>
<evidence type="ECO:0000313" key="3">
    <source>
        <dbReference type="Proteomes" id="UP000193920"/>
    </source>
</evidence>
<evidence type="ECO:0000256" key="1">
    <source>
        <dbReference type="SAM" id="Phobius"/>
    </source>
</evidence>
<dbReference type="STRING" id="1754190.A0A1Y2CA41"/>
<protein>
    <submittedName>
        <fullName evidence="2">Uncharacterized protein</fullName>
    </submittedName>
</protein>
<feature type="transmembrane region" description="Helical" evidence="1">
    <location>
        <begin position="72"/>
        <end position="89"/>
    </location>
</feature>
<gene>
    <name evidence="2" type="ORF">LY90DRAFT_24727</name>
</gene>
<dbReference type="AlphaFoldDB" id="A0A1Y2CA41"/>
<keyword evidence="3" id="KW-1185">Reference proteome</keyword>
<keyword evidence="1" id="KW-0812">Transmembrane</keyword>
<organism evidence="2 3">
    <name type="scientific">Neocallimastix californiae</name>
    <dbReference type="NCBI Taxonomy" id="1754190"/>
    <lineage>
        <taxon>Eukaryota</taxon>
        <taxon>Fungi</taxon>
        <taxon>Fungi incertae sedis</taxon>
        <taxon>Chytridiomycota</taxon>
        <taxon>Chytridiomycota incertae sedis</taxon>
        <taxon>Neocallimastigomycetes</taxon>
        <taxon>Neocallimastigales</taxon>
        <taxon>Neocallimastigaceae</taxon>
        <taxon>Neocallimastix</taxon>
    </lineage>
</organism>
<reference evidence="2 3" key="1">
    <citation type="submission" date="2016-08" db="EMBL/GenBank/DDBJ databases">
        <title>A Parts List for Fungal Cellulosomes Revealed by Comparative Genomics.</title>
        <authorList>
            <consortium name="DOE Joint Genome Institute"/>
            <person name="Haitjema C.H."/>
            <person name="Gilmore S.P."/>
            <person name="Henske J.K."/>
            <person name="Solomon K.V."/>
            <person name="De Groot R."/>
            <person name="Kuo A."/>
            <person name="Mondo S.J."/>
            <person name="Salamov A.A."/>
            <person name="Labutti K."/>
            <person name="Zhao Z."/>
            <person name="Chiniquy J."/>
            <person name="Barry K."/>
            <person name="Brewer H.M."/>
            <person name="Purvine S.O."/>
            <person name="Wright A.T."/>
            <person name="Boxma B."/>
            <person name="Van Alen T."/>
            <person name="Hackstein J.H."/>
            <person name="Baker S.E."/>
            <person name="Grigoriev I.V."/>
            <person name="O'Malley M.A."/>
        </authorList>
    </citation>
    <scope>NUCLEOTIDE SEQUENCE [LARGE SCALE GENOMIC DNA]</scope>
    <source>
        <strain evidence="2 3">G1</strain>
    </source>
</reference>
<feature type="transmembrane region" description="Helical" evidence="1">
    <location>
        <begin position="225"/>
        <end position="251"/>
    </location>
</feature>
<feature type="transmembrane region" description="Helical" evidence="1">
    <location>
        <begin position="182"/>
        <end position="205"/>
    </location>
</feature>
<feature type="transmembrane region" description="Helical" evidence="1">
    <location>
        <begin position="277"/>
        <end position="301"/>
    </location>
</feature>
<proteinExistence type="predicted"/>
<comment type="caution">
    <text evidence="2">The sequence shown here is derived from an EMBL/GenBank/DDBJ whole genome shotgun (WGS) entry which is preliminary data.</text>
</comment>